<feature type="region of interest" description="Disordered" evidence="2">
    <location>
        <begin position="705"/>
        <end position="736"/>
    </location>
</feature>
<feature type="compositionally biased region" description="Basic and acidic residues" evidence="2">
    <location>
        <begin position="39"/>
        <end position="52"/>
    </location>
</feature>
<evidence type="ECO:0000256" key="2">
    <source>
        <dbReference type="SAM" id="MobiDB-lite"/>
    </source>
</evidence>
<feature type="region of interest" description="Disordered" evidence="2">
    <location>
        <begin position="192"/>
        <end position="238"/>
    </location>
</feature>
<gene>
    <name evidence="4" type="ORF">IWQ62_002989</name>
</gene>
<comment type="caution">
    <text evidence="4">The sequence shown here is derived from an EMBL/GenBank/DDBJ whole genome shotgun (WGS) entry which is preliminary data.</text>
</comment>
<sequence length="789" mass="87211">MADLQKTPRPRLPQRLPSYHTKTPSSILRTLSRITPLPPDKENNRPAGDKLRPKVPSNEATHLPIQEEHQNSTVPLVTPHSELADSSDVKTLDIALVEGNKTTNNTPTENLKGGDVRQETTQDTSTVPGLVSDHEVGNEFTKTQPLESPLAKMTTAARIQPSPYVPITLNYSFSKFTLPSALGTPAVTPFVKGRTMGGNAGEITDRRRGHRPPKTPSRQVPKLTLTTPAPRTSDNHPDDSFMVPQSADMDLLQFSHDETSLMRCSTPRVPGTFDFSHILSPIKPVPQTPTPLAKSEAPSSPLQSPFTLRPTGRSTSLSSSSSLGSISESELELDDKTEYTDQLFTLFPTPCNSADPTQEPSTTTGANHHNTLYHGVGALLTLQSTAQQLTTLSEDINEQLSTRLRTQLHESLETSSNVMENTSVGTWKSQGSFVQPGGPDPTCRKVLDDIHHVQGYLASSRLELQRLRESIDQQAAVEAELDRKISEASETLATLQVQLQDKQLASVLHTDVVVHHVCSPLSLPPEITTDMSMGMSTADHGAINKRTSVTTSLDTFATPSLTQCPAKGLRSQQGLHYDREYTPPPVHQVFLSPIYQLYCHIWRVVYRHGYSMVGILVLVLALEIAALATFYHVFRPHLPGSTWFDIPQAKVGSDANMLDLTATTACVTLPQENTCGKHFSADEPFGIPKSREDVNDVDDDITLFPDEKEPSIKDNTPDIADKPKDTSSTDEAIRTTPPNHTPWLTYSLAFQLHRMWTAMSENWEWPLDLSEWYDQVLTYVSQYMWSLYG</sequence>
<feature type="compositionally biased region" description="Polar residues" evidence="2">
    <location>
        <begin position="297"/>
        <end position="306"/>
    </location>
</feature>
<feature type="region of interest" description="Disordered" evidence="2">
    <location>
        <begin position="1"/>
        <end position="72"/>
    </location>
</feature>
<keyword evidence="5" id="KW-1185">Reference proteome</keyword>
<feature type="region of interest" description="Disordered" evidence="2">
    <location>
        <begin position="284"/>
        <end position="333"/>
    </location>
</feature>
<organism evidence="4 5">
    <name type="scientific">Dispira parvispora</name>
    <dbReference type="NCBI Taxonomy" id="1520584"/>
    <lineage>
        <taxon>Eukaryota</taxon>
        <taxon>Fungi</taxon>
        <taxon>Fungi incertae sedis</taxon>
        <taxon>Zoopagomycota</taxon>
        <taxon>Kickxellomycotina</taxon>
        <taxon>Dimargaritomycetes</taxon>
        <taxon>Dimargaritales</taxon>
        <taxon>Dimargaritaceae</taxon>
        <taxon>Dispira</taxon>
    </lineage>
</organism>
<evidence type="ECO:0000313" key="5">
    <source>
        <dbReference type="Proteomes" id="UP001150925"/>
    </source>
</evidence>
<feature type="compositionally biased region" description="Low complexity" evidence="2">
    <location>
        <begin position="314"/>
        <end position="328"/>
    </location>
</feature>
<dbReference type="Proteomes" id="UP001150925">
    <property type="component" value="Unassembled WGS sequence"/>
</dbReference>
<feature type="coiled-coil region" evidence="1">
    <location>
        <begin position="464"/>
        <end position="505"/>
    </location>
</feature>
<dbReference type="OrthoDB" id="10680661at2759"/>
<keyword evidence="3" id="KW-0812">Transmembrane</keyword>
<feature type="compositionally biased region" description="Polar residues" evidence="2">
    <location>
        <begin position="20"/>
        <end position="33"/>
    </location>
</feature>
<dbReference type="AlphaFoldDB" id="A0A9W8E243"/>
<feature type="transmembrane region" description="Helical" evidence="3">
    <location>
        <begin position="609"/>
        <end position="634"/>
    </location>
</feature>
<dbReference type="EMBL" id="JANBPY010000721">
    <property type="protein sequence ID" value="KAJ1964239.1"/>
    <property type="molecule type" value="Genomic_DNA"/>
</dbReference>
<keyword evidence="3" id="KW-0472">Membrane</keyword>
<feature type="region of interest" description="Disordered" evidence="2">
    <location>
        <begin position="100"/>
        <end position="132"/>
    </location>
</feature>
<proteinExistence type="predicted"/>
<accession>A0A9W8E243</accession>
<evidence type="ECO:0000313" key="4">
    <source>
        <dbReference type="EMBL" id="KAJ1964239.1"/>
    </source>
</evidence>
<feature type="compositionally biased region" description="Basic and acidic residues" evidence="2">
    <location>
        <begin position="705"/>
        <end position="733"/>
    </location>
</feature>
<feature type="compositionally biased region" description="Polar residues" evidence="2">
    <location>
        <begin position="100"/>
        <end position="109"/>
    </location>
</feature>
<keyword evidence="1" id="KW-0175">Coiled coil</keyword>
<reference evidence="4" key="1">
    <citation type="submission" date="2022-07" db="EMBL/GenBank/DDBJ databases">
        <title>Phylogenomic reconstructions and comparative analyses of Kickxellomycotina fungi.</title>
        <authorList>
            <person name="Reynolds N.K."/>
            <person name="Stajich J.E."/>
            <person name="Barry K."/>
            <person name="Grigoriev I.V."/>
            <person name="Crous P."/>
            <person name="Smith M.E."/>
        </authorList>
    </citation>
    <scope>NUCLEOTIDE SEQUENCE</scope>
    <source>
        <strain evidence="4">RSA 1196</strain>
    </source>
</reference>
<protein>
    <submittedName>
        <fullName evidence="4">Uncharacterized protein</fullName>
    </submittedName>
</protein>
<keyword evidence="3" id="KW-1133">Transmembrane helix</keyword>
<name>A0A9W8E243_9FUNG</name>
<evidence type="ECO:0000256" key="3">
    <source>
        <dbReference type="SAM" id="Phobius"/>
    </source>
</evidence>
<evidence type="ECO:0000256" key="1">
    <source>
        <dbReference type="SAM" id="Coils"/>
    </source>
</evidence>